<protein>
    <submittedName>
        <fullName evidence="1">Uncharacterized protein</fullName>
    </submittedName>
</protein>
<proteinExistence type="predicted"/>
<reference evidence="1" key="1">
    <citation type="journal article" date="2021" name="Proc. Natl. Acad. Sci. U.S.A.">
        <title>A Catalog of Tens of Thousands of Viruses from Human Metagenomes Reveals Hidden Associations with Chronic Diseases.</title>
        <authorList>
            <person name="Tisza M.J."/>
            <person name="Buck C.B."/>
        </authorList>
    </citation>
    <scope>NUCLEOTIDE SEQUENCE</scope>
    <source>
        <strain evidence="1">CtCIv11</strain>
    </source>
</reference>
<organism evidence="1">
    <name type="scientific">Siphoviridae sp. ctCIv11</name>
    <dbReference type="NCBI Taxonomy" id="2827806"/>
    <lineage>
        <taxon>Viruses</taxon>
        <taxon>Duplodnaviria</taxon>
        <taxon>Heunggongvirae</taxon>
        <taxon>Uroviricota</taxon>
        <taxon>Caudoviricetes</taxon>
    </lineage>
</organism>
<name>A0A8S5S1X2_9CAUD</name>
<sequence length="137" mass="16192">MKRQIRRGVYETNSSSTHSLTMCSEEEFEQWKNGELLFDEWGYESFVKANSLSDDDKKYAAQDYENHKDDFSKDWSDLSESAKEKYYSKYAKENNIVDEDAKTYEEWQHDDLETFVNRYTSKSGDKIVAFGKYGYDG</sequence>
<accession>A0A8S5S1X2</accession>
<evidence type="ECO:0000313" key="1">
    <source>
        <dbReference type="EMBL" id="DAF45012.1"/>
    </source>
</evidence>
<dbReference type="EMBL" id="BK032513">
    <property type="protein sequence ID" value="DAF45012.1"/>
    <property type="molecule type" value="Genomic_DNA"/>
</dbReference>